<dbReference type="PANTHER" id="PTHR11693">
    <property type="entry name" value="ATP SYNTHASE GAMMA CHAIN"/>
    <property type="match status" value="1"/>
</dbReference>
<evidence type="ECO:0000256" key="2">
    <source>
        <dbReference type="ARBA" id="ARBA00004170"/>
    </source>
</evidence>
<keyword evidence="6 10" id="KW-0406">Ion transport</keyword>
<comment type="function">
    <text evidence="1 10">Produces ATP from ADP in the presence of a proton gradient across the membrane. The gamma chain is believed to be important in regulating ATPase activity and the flow of protons through the CF(0) complex.</text>
</comment>
<evidence type="ECO:0000313" key="11">
    <source>
        <dbReference type="EMBL" id="KOO68521.1"/>
    </source>
</evidence>
<evidence type="ECO:0000256" key="3">
    <source>
        <dbReference type="ARBA" id="ARBA00007681"/>
    </source>
</evidence>
<comment type="caution">
    <text evidence="11">The sequence shown here is derived from an EMBL/GenBank/DDBJ whole genome shotgun (WGS) entry which is preliminary data.</text>
</comment>
<evidence type="ECO:0000256" key="7">
    <source>
        <dbReference type="ARBA" id="ARBA00023136"/>
    </source>
</evidence>
<dbReference type="SUPFAM" id="SSF52943">
    <property type="entry name" value="ATP synthase (F1-ATPase), gamma subunit"/>
    <property type="match status" value="1"/>
</dbReference>
<dbReference type="AlphaFoldDB" id="A0A8E1QXE7"/>
<keyword evidence="7 10" id="KW-0472">Membrane</keyword>
<keyword evidence="12" id="KW-1185">Reference proteome</keyword>
<comment type="subunit">
    <text evidence="10">F-type ATPases have 2 components, CF(1) - the catalytic core - and CF(0) - the membrane proton channel. CF(1) has five subunits: alpha(3), beta(3), gamma(1), delta(1), epsilon(1). CF(0) has three main subunits: a, b and c.</text>
</comment>
<name>A0A8E1QXE7_9BACT</name>
<dbReference type="Proteomes" id="UP000036951">
    <property type="component" value="Unassembled WGS sequence"/>
</dbReference>
<dbReference type="HAMAP" id="MF_00815">
    <property type="entry name" value="ATP_synth_gamma_bact"/>
    <property type="match status" value="1"/>
</dbReference>
<dbReference type="NCBIfam" id="NF009959">
    <property type="entry name" value="PRK13426.1"/>
    <property type="match status" value="1"/>
</dbReference>
<evidence type="ECO:0000256" key="8">
    <source>
        <dbReference type="ARBA" id="ARBA00023196"/>
    </source>
</evidence>
<keyword evidence="9 10" id="KW-0066">ATP synthesis</keyword>
<evidence type="ECO:0000256" key="10">
    <source>
        <dbReference type="HAMAP-Rule" id="MF_00815"/>
    </source>
</evidence>
<dbReference type="GO" id="GO:0046933">
    <property type="term" value="F:proton-transporting ATP synthase activity, rotational mechanism"/>
    <property type="evidence" value="ECO:0007669"/>
    <property type="project" value="UniProtKB-UniRule"/>
</dbReference>
<evidence type="ECO:0000256" key="4">
    <source>
        <dbReference type="ARBA" id="ARBA00022448"/>
    </source>
</evidence>
<dbReference type="NCBIfam" id="TIGR01146">
    <property type="entry name" value="ATPsyn_F1gamma"/>
    <property type="match status" value="1"/>
</dbReference>
<accession>A0A8E1QXE7</accession>
<keyword evidence="8 10" id="KW-0139">CF(1)</keyword>
<protein>
    <recommendedName>
        <fullName evidence="10">ATP synthase gamma chain</fullName>
    </recommendedName>
    <alternativeName>
        <fullName evidence="10">ATP synthase F1 sector gamma subunit</fullName>
    </alternativeName>
    <alternativeName>
        <fullName evidence="10">F-ATPase gamma subunit</fullName>
    </alternativeName>
</protein>
<dbReference type="PANTHER" id="PTHR11693:SF22">
    <property type="entry name" value="ATP SYNTHASE SUBUNIT GAMMA, MITOCHONDRIAL"/>
    <property type="match status" value="1"/>
</dbReference>
<dbReference type="RefSeq" id="WP_021854297.1">
    <property type="nucleotide sequence ID" value="NZ_DAWBWQ010000108.1"/>
</dbReference>
<dbReference type="EMBL" id="LFQU01000012">
    <property type="protein sequence ID" value="KOO68521.1"/>
    <property type="molecule type" value="Genomic_DNA"/>
</dbReference>
<dbReference type="Pfam" id="PF00231">
    <property type="entry name" value="ATP-synt"/>
    <property type="match status" value="1"/>
</dbReference>
<dbReference type="OrthoDB" id="9812769at2"/>
<dbReference type="GO" id="GO:0005524">
    <property type="term" value="F:ATP binding"/>
    <property type="evidence" value="ECO:0007669"/>
    <property type="project" value="UniProtKB-UniRule"/>
</dbReference>
<organism evidence="11 12">
    <name type="scientific">Xylanibacter rarus</name>
    <dbReference type="NCBI Taxonomy" id="1676614"/>
    <lineage>
        <taxon>Bacteria</taxon>
        <taxon>Pseudomonadati</taxon>
        <taxon>Bacteroidota</taxon>
        <taxon>Bacteroidia</taxon>
        <taxon>Bacteroidales</taxon>
        <taxon>Prevotellaceae</taxon>
        <taxon>Xylanibacter</taxon>
    </lineage>
</organism>
<keyword evidence="11" id="KW-0378">Hydrolase</keyword>
<dbReference type="PRINTS" id="PR00126">
    <property type="entry name" value="ATPASEGAMMA"/>
</dbReference>
<evidence type="ECO:0000313" key="12">
    <source>
        <dbReference type="Proteomes" id="UP000036951"/>
    </source>
</evidence>
<dbReference type="GO" id="GO:0016787">
    <property type="term" value="F:hydrolase activity"/>
    <property type="evidence" value="ECO:0007669"/>
    <property type="project" value="UniProtKB-KW"/>
</dbReference>
<comment type="similarity">
    <text evidence="3 10">Belongs to the ATPase gamma chain family.</text>
</comment>
<dbReference type="Gene3D" id="3.40.1380.10">
    <property type="match status" value="2"/>
</dbReference>
<keyword evidence="4 10" id="KW-0813">Transport</keyword>
<dbReference type="GO" id="GO:0042777">
    <property type="term" value="P:proton motive force-driven plasma membrane ATP synthesis"/>
    <property type="evidence" value="ECO:0007669"/>
    <property type="project" value="UniProtKB-UniRule"/>
</dbReference>
<evidence type="ECO:0000256" key="6">
    <source>
        <dbReference type="ARBA" id="ARBA00023065"/>
    </source>
</evidence>
<gene>
    <name evidence="10" type="primary">atpG</name>
    <name evidence="11" type="ORF">ACU52_07530</name>
</gene>
<evidence type="ECO:0000256" key="9">
    <source>
        <dbReference type="ARBA" id="ARBA00023310"/>
    </source>
</evidence>
<dbReference type="GO" id="GO:0005886">
    <property type="term" value="C:plasma membrane"/>
    <property type="evidence" value="ECO:0007669"/>
    <property type="project" value="UniProtKB-SubCell"/>
</dbReference>
<sequence length="322" mass="35918">MPSLKEIKNRISSVNSTRKITSAMKMVASSKLHHAQIMIGNMLPYESMLEHILKAFLASEVDATTVYNTVRPVKKVAFVVYSSNSSLCGGFNANVIKAMQQAIDKYQRLVGMDNIVVYPIGRKVAEKVTKLGLNCGGDFSEIADKPDLHRCIELADLLSQKFIDGEFDRIEMIYHHFKSAGSQILTQKTFLPINIKEELDFDDERDLTSNIATLEAQEYIRKKGKVSSNAKEAVKPLNDNFIVEPDMESVLCSLIPKLSHLMIYTALLDSNASEHAARMVAMQTATDNADELLRDLNLQYNKSRQQAITNELLDIVGGTVNS</sequence>
<evidence type="ECO:0000256" key="1">
    <source>
        <dbReference type="ARBA" id="ARBA00003456"/>
    </source>
</evidence>
<dbReference type="InterPro" id="IPR035968">
    <property type="entry name" value="ATP_synth_F1_ATPase_gsu"/>
</dbReference>
<reference evidence="11 12" key="1">
    <citation type="submission" date="2015-06" db="EMBL/GenBank/DDBJ databases">
        <title>Prevotella sp. 109, sp. nov., a novel member of the family Prevotellaceae isolated from human faeces.</title>
        <authorList>
            <person name="Shkoporov A.N."/>
            <person name="Chaplin A.V."/>
            <person name="Kafarskaia L.I."/>
            <person name="Efimov B.A."/>
        </authorList>
    </citation>
    <scope>NUCLEOTIDE SEQUENCE [LARGE SCALE GENOMIC DNA]</scope>
    <source>
        <strain evidence="11 12">109</strain>
    </source>
</reference>
<dbReference type="Gene3D" id="1.10.287.80">
    <property type="entry name" value="ATP synthase, gamma subunit, helix hairpin domain"/>
    <property type="match status" value="2"/>
</dbReference>
<proteinExistence type="inferred from homology"/>
<dbReference type="InterPro" id="IPR000131">
    <property type="entry name" value="ATP_synth_F1_gsu"/>
</dbReference>
<evidence type="ECO:0000256" key="5">
    <source>
        <dbReference type="ARBA" id="ARBA00022781"/>
    </source>
</evidence>
<keyword evidence="5 10" id="KW-0375">Hydrogen ion transport</keyword>
<dbReference type="GO" id="GO:0045259">
    <property type="term" value="C:proton-transporting ATP synthase complex"/>
    <property type="evidence" value="ECO:0007669"/>
    <property type="project" value="UniProtKB-KW"/>
</dbReference>
<keyword evidence="10" id="KW-1003">Cell membrane</keyword>
<dbReference type="CDD" id="cd12151">
    <property type="entry name" value="F1-ATPase_gamma"/>
    <property type="match status" value="1"/>
</dbReference>
<comment type="subcellular location">
    <subcellularLocation>
        <location evidence="10">Cell membrane</location>
        <topology evidence="10">Peripheral membrane protein</topology>
    </subcellularLocation>
    <subcellularLocation>
        <location evidence="2">Membrane</location>
        <topology evidence="2">Peripheral membrane protein</topology>
    </subcellularLocation>
</comment>